<dbReference type="PANTHER" id="PTHR35788:SF1">
    <property type="entry name" value="EXPORTED PROTEIN"/>
    <property type="match status" value="1"/>
</dbReference>
<evidence type="ECO:0000256" key="1">
    <source>
        <dbReference type="SAM" id="MobiDB-lite"/>
    </source>
</evidence>
<sequence>MVDISNFNLYDLSVVKRKTKQSPPKVRGKKREKVKKALVKVFLWKKIKLPAIIISTIAAVFLIVFAVYSITFAKTSYRNIYIGDVYLGGKSNEEISVALKPKIEEFLQGKIKLTYQPESGENKNYTYKPADFGLSYDLEATTDSVYAVGRSGNILRSFYQQFKTLFLPYRVSANFIINDEALTKKVADIATEVDQPEKDFSLIYNGDGTFSLSSEKQEGKRINQDNIISNFKLLISNIKNQELTFRSEKFMPKISEENAKIGLTKANKILSVGELQMSFQNQKFSLDVDTIAGLIGSRPKKTEMEIYILPDRVGKQVEGIASQIDRVAGDAVLTVKDGKVIVSSESKIGYQVDRAQTAIDIENAFLSRMSESEISSENVALKVAQLAPEIDSSKLLEYGLTELVATATTSFIKSPANRVHNISIGAGAISGALIKPGEEFSTLKRLGKIDASTGYLPELVIKNNKTVPDYGGGLCQVSTTLFRTAIASGMKITARQNHSYRVSYYEPPIGQDATIYDPSPDFKFINNYSSYIFIQSKIVGTKITFEFYGTKDSRIVTITTPVGYDYVEPPPMEETPDPTLQPGERKQVQKPHQGASARFHYEVQRDGVMLQSTDFISHYVALPEKWQVGPPVPPAPVPDPNVPAA</sequence>
<keyword evidence="2" id="KW-1133">Transmembrane helix</keyword>
<feature type="transmembrane region" description="Helical" evidence="2">
    <location>
        <begin position="49"/>
        <end position="70"/>
    </location>
</feature>
<feature type="domain" description="YoaR-like putative peptidoglycan binding" evidence="3">
    <location>
        <begin position="125"/>
        <end position="236"/>
    </location>
</feature>
<dbReference type="AlphaFoldDB" id="A0A554LJJ2"/>
<protein>
    <submittedName>
        <fullName evidence="4">VanW family protein</fullName>
    </submittedName>
</protein>
<dbReference type="Pfam" id="PF04294">
    <property type="entry name" value="VanW"/>
    <property type="match status" value="1"/>
</dbReference>
<evidence type="ECO:0000256" key="2">
    <source>
        <dbReference type="SAM" id="Phobius"/>
    </source>
</evidence>
<comment type="caution">
    <text evidence="4">The sequence shown here is derived from an EMBL/GenBank/DDBJ whole genome shotgun (WGS) entry which is preliminary data.</text>
</comment>
<accession>A0A554LJJ2</accession>
<dbReference type="EMBL" id="VMGN01000056">
    <property type="protein sequence ID" value="TSC93014.1"/>
    <property type="molecule type" value="Genomic_DNA"/>
</dbReference>
<proteinExistence type="predicted"/>
<name>A0A554LJJ2_9BACT</name>
<feature type="domain" description="YoaR-like putative peptidoglycan binding" evidence="3">
    <location>
        <begin position="300"/>
        <end position="367"/>
    </location>
</feature>
<dbReference type="Proteomes" id="UP000316495">
    <property type="component" value="Unassembled WGS sequence"/>
</dbReference>
<evidence type="ECO:0000313" key="5">
    <source>
        <dbReference type="Proteomes" id="UP000316495"/>
    </source>
</evidence>
<gene>
    <name evidence="4" type="ORF">Athens101428_764</name>
</gene>
<dbReference type="PANTHER" id="PTHR35788">
    <property type="entry name" value="EXPORTED PROTEIN-RELATED"/>
    <property type="match status" value="1"/>
</dbReference>
<dbReference type="InterPro" id="IPR022029">
    <property type="entry name" value="YoaR-like_PG-bd"/>
</dbReference>
<keyword evidence="2" id="KW-0812">Transmembrane</keyword>
<dbReference type="InterPro" id="IPR038054">
    <property type="entry name" value="LD_TPept-like_central_sf"/>
</dbReference>
<dbReference type="Gene3D" id="3.10.20.800">
    <property type="match status" value="1"/>
</dbReference>
<reference evidence="4 5" key="1">
    <citation type="submission" date="2017-07" db="EMBL/GenBank/DDBJ databases">
        <title>Mechanisms for carbon and nitrogen cycling indicate functional differentiation within the Candidate Phyla Radiation.</title>
        <authorList>
            <person name="Danczak R.E."/>
            <person name="Johnston M.D."/>
            <person name="Kenah C."/>
            <person name="Slattery M."/>
            <person name="Wrighton K.C."/>
            <person name="Wilkins M.J."/>
        </authorList>
    </citation>
    <scope>NUCLEOTIDE SEQUENCE [LARGE SCALE GENOMIC DNA]</scope>
    <source>
        <strain evidence="4">Athens1014_28</strain>
    </source>
</reference>
<keyword evidence="2" id="KW-0472">Membrane</keyword>
<organism evidence="4 5">
    <name type="scientific">Candidatus Berkelbacteria bacterium Athens1014_28</name>
    <dbReference type="NCBI Taxonomy" id="2017145"/>
    <lineage>
        <taxon>Bacteria</taxon>
        <taxon>Candidatus Berkelbacteria</taxon>
    </lineage>
</organism>
<dbReference type="InterPro" id="IPR007391">
    <property type="entry name" value="Vancomycin_resist_VanW"/>
</dbReference>
<dbReference type="Pfam" id="PF12229">
    <property type="entry name" value="PG_binding_4"/>
    <property type="match status" value="2"/>
</dbReference>
<feature type="region of interest" description="Disordered" evidence="1">
    <location>
        <begin position="567"/>
        <end position="594"/>
    </location>
</feature>
<evidence type="ECO:0000313" key="4">
    <source>
        <dbReference type="EMBL" id="TSC93014.1"/>
    </source>
</evidence>
<evidence type="ECO:0000259" key="3">
    <source>
        <dbReference type="Pfam" id="PF12229"/>
    </source>
</evidence>
<dbReference type="InterPro" id="IPR052913">
    <property type="entry name" value="Glycopeptide_resist_protein"/>
</dbReference>